<evidence type="ECO:0000313" key="1">
    <source>
        <dbReference type="EMBL" id="VVT50029.1"/>
    </source>
</evidence>
<dbReference type="GeneID" id="43581383"/>
<keyword evidence="2" id="KW-1185">Reference proteome</keyword>
<gene>
    <name evidence="1" type="ORF">SAPINGB_P002565</name>
</gene>
<name>A0A5E8BEU0_9ASCO</name>
<sequence length="265" mass="30846">MHNLQPLKCRYQPPSRSTTSIIFDLEIEPSDDEKKPRISRTVRRRKARLRKRNKELNPQISKMETVLVLTQNKETFKVPRATPFESDLSKHDAEVLRARGASPIELEYHFKIFFPKSQFDLSVSNESYSDDEDSKPEKKKNHAGFTFKGYYAEVTPYNFIHLGLVDRMNARKFIMVIPGSHIEKLHPGVWDHYVGELPDFIGILMLDFEICGQKSRAPFIVSHLVDRITIGSSWTTEANVISRFTNEGWVIMSCEKPVYQYPYFK</sequence>
<dbReference type="Proteomes" id="UP000398389">
    <property type="component" value="Unassembled WGS sequence"/>
</dbReference>
<dbReference type="EMBL" id="CABVLU010000002">
    <property type="protein sequence ID" value="VVT50029.1"/>
    <property type="molecule type" value="Genomic_DNA"/>
</dbReference>
<organism evidence="1 2">
    <name type="scientific">Magnusiomyces paraingens</name>
    <dbReference type="NCBI Taxonomy" id="2606893"/>
    <lineage>
        <taxon>Eukaryota</taxon>
        <taxon>Fungi</taxon>
        <taxon>Dikarya</taxon>
        <taxon>Ascomycota</taxon>
        <taxon>Saccharomycotina</taxon>
        <taxon>Dipodascomycetes</taxon>
        <taxon>Dipodascales</taxon>
        <taxon>Dipodascaceae</taxon>
        <taxon>Magnusiomyces</taxon>
    </lineage>
</organism>
<accession>A0A5E8BEU0</accession>
<evidence type="ECO:0000313" key="2">
    <source>
        <dbReference type="Proteomes" id="UP000398389"/>
    </source>
</evidence>
<proteinExistence type="predicted"/>
<dbReference type="AlphaFoldDB" id="A0A5E8BEU0"/>
<dbReference type="RefSeq" id="XP_031853174.1">
    <property type="nucleotide sequence ID" value="XM_031997283.1"/>
</dbReference>
<protein>
    <submittedName>
        <fullName evidence="1">Uncharacterized protein</fullName>
    </submittedName>
</protein>
<reference evidence="1 2" key="1">
    <citation type="submission" date="2019-09" db="EMBL/GenBank/DDBJ databases">
        <authorList>
            <person name="Brejova B."/>
        </authorList>
    </citation>
    <scope>NUCLEOTIDE SEQUENCE [LARGE SCALE GENOMIC DNA]</scope>
</reference>